<dbReference type="InterPro" id="IPR004113">
    <property type="entry name" value="FAD-bd_oxidored_4_C"/>
</dbReference>
<evidence type="ECO:0000256" key="2">
    <source>
        <dbReference type="ARBA" id="ARBA00008000"/>
    </source>
</evidence>
<comment type="cofactor">
    <cofactor evidence="1">
        <name>FAD</name>
        <dbReference type="ChEBI" id="CHEBI:57692"/>
    </cofactor>
</comment>
<evidence type="ECO:0000256" key="1">
    <source>
        <dbReference type="ARBA" id="ARBA00001974"/>
    </source>
</evidence>
<dbReference type="InterPro" id="IPR016164">
    <property type="entry name" value="FAD-linked_Oxase-like_C"/>
</dbReference>
<dbReference type="Gene3D" id="1.10.45.10">
    <property type="entry name" value="Vanillyl-alcohol Oxidase, Chain A, domain 4"/>
    <property type="match status" value="1"/>
</dbReference>
<comment type="caution">
    <text evidence="7">The sequence shown here is derived from an EMBL/GenBank/DDBJ whole genome shotgun (WGS) entry which is preliminary data.</text>
</comment>
<keyword evidence="5" id="KW-0560">Oxidoreductase</keyword>
<feature type="domain" description="FAD-binding oxidoreductase/transferase type 4 C-terminal" evidence="6">
    <location>
        <begin position="10"/>
        <end position="74"/>
    </location>
</feature>
<dbReference type="SUPFAM" id="SSF55103">
    <property type="entry name" value="FAD-linked oxidases, C-terminal domain"/>
    <property type="match status" value="1"/>
</dbReference>
<dbReference type="InterPro" id="IPR016171">
    <property type="entry name" value="Vanillyl_alc_oxidase_C-sub2"/>
</dbReference>
<sequence>MVNIPEAGRDQPHKAVKALVYALTRDMGGTVSAEHGIGAIKRDYLGYSRTPQEIALMRRIKAALDPKGILNPLKSFDGGTPA</sequence>
<dbReference type="Pfam" id="PF02913">
    <property type="entry name" value="FAD-oxidase_C"/>
    <property type="match status" value="1"/>
</dbReference>
<keyword evidence="4" id="KW-0274">FAD</keyword>
<dbReference type="EMBL" id="JBHRTE010000030">
    <property type="protein sequence ID" value="MFC3167797.1"/>
    <property type="molecule type" value="Genomic_DNA"/>
</dbReference>
<name>A0ABV7IGP7_9RHOB</name>
<organism evidence="7 8">
    <name type="scientific">Paracoccus fontiphilus</name>
    <dbReference type="NCBI Taxonomy" id="1815556"/>
    <lineage>
        <taxon>Bacteria</taxon>
        <taxon>Pseudomonadati</taxon>
        <taxon>Pseudomonadota</taxon>
        <taxon>Alphaproteobacteria</taxon>
        <taxon>Rhodobacterales</taxon>
        <taxon>Paracoccaceae</taxon>
        <taxon>Paracoccus</taxon>
    </lineage>
</organism>
<dbReference type="PANTHER" id="PTHR43716">
    <property type="entry name" value="D-2-HYDROXYGLUTARATE DEHYDROGENASE, MITOCHONDRIAL"/>
    <property type="match status" value="1"/>
</dbReference>
<evidence type="ECO:0000256" key="4">
    <source>
        <dbReference type="ARBA" id="ARBA00022827"/>
    </source>
</evidence>
<dbReference type="RefSeq" id="WP_207470637.1">
    <property type="nucleotide sequence ID" value="NZ_JAFNAW010000047.1"/>
</dbReference>
<comment type="similarity">
    <text evidence="2">Belongs to the FAD-binding oxidoreductase/transferase type 4 family.</text>
</comment>
<gene>
    <name evidence="7" type="ORF">ACFOD7_07025</name>
</gene>
<evidence type="ECO:0000313" key="8">
    <source>
        <dbReference type="Proteomes" id="UP001595557"/>
    </source>
</evidence>
<reference evidence="8" key="1">
    <citation type="journal article" date="2019" name="Int. J. Syst. Evol. Microbiol.">
        <title>The Global Catalogue of Microorganisms (GCM) 10K type strain sequencing project: providing services to taxonomists for standard genome sequencing and annotation.</title>
        <authorList>
            <consortium name="The Broad Institute Genomics Platform"/>
            <consortium name="The Broad Institute Genome Sequencing Center for Infectious Disease"/>
            <person name="Wu L."/>
            <person name="Ma J."/>
        </authorList>
    </citation>
    <scope>NUCLEOTIDE SEQUENCE [LARGE SCALE GENOMIC DNA]</scope>
    <source>
        <strain evidence="8">KCTC 52239</strain>
    </source>
</reference>
<proteinExistence type="inferred from homology"/>
<accession>A0ABV7IGP7</accession>
<dbReference type="InterPro" id="IPR051264">
    <property type="entry name" value="FAD-oxidored/transferase_4"/>
</dbReference>
<evidence type="ECO:0000313" key="7">
    <source>
        <dbReference type="EMBL" id="MFC3167797.1"/>
    </source>
</evidence>
<evidence type="ECO:0000259" key="6">
    <source>
        <dbReference type="Pfam" id="PF02913"/>
    </source>
</evidence>
<keyword evidence="8" id="KW-1185">Reference proteome</keyword>
<dbReference type="PANTHER" id="PTHR43716:SF1">
    <property type="entry name" value="D-2-HYDROXYGLUTARATE DEHYDROGENASE, MITOCHONDRIAL"/>
    <property type="match status" value="1"/>
</dbReference>
<protein>
    <submittedName>
        <fullName evidence="7">FAD-linked oxidase C-terminal domain-containing protein</fullName>
    </submittedName>
</protein>
<dbReference type="Proteomes" id="UP001595557">
    <property type="component" value="Unassembled WGS sequence"/>
</dbReference>
<evidence type="ECO:0000256" key="3">
    <source>
        <dbReference type="ARBA" id="ARBA00022630"/>
    </source>
</evidence>
<keyword evidence="3" id="KW-0285">Flavoprotein</keyword>
<evidence type="ECO:0000256" key="5">
    <source>
        <dbReference type="ARBA" id="ARBA00023002"/>
    </source>
</evidence>